<sequence>MVAATVTSKGQITIPASVRAALGLRAGSRVEFVPTSEGTYELVSVAGSVRSLRGAVPTPVRAVSLAEMDRAVADGMAGEA</sequence>
<dbReference type="InterPro" id="IPR037914">
    <property type="entry name" value="SpoVT-AbrB_sf"/>
</dbReference>
<dbReference type="Pfam" id="PF04014">
    <property type="entry name" value="MazE_antitoxin"/>
    <property type="match status" value="1"/>
</dbReference>
<protein>
    <submittedName>
        <fullName evidence="3">AbrB/MazE/SpoVT family DNA-binding domain-containing protein</fullName>
    </submittedName>
</protein>
<proteinExistence type="predicted"/>
<dbReference type="PROSITE" id="PS51740">
    <property type="entry name" value="SPOVT_ABRB"/>
    <property type="match status" value="1"/>
</dbReference>
<name>A0ABW0GHK7_9MICO</name>
<reference evidence="4" key="1">
    <citation type="journal article" date="2019" name="Int. J. Syst. Evol. Microbiol.">
        <title>The Global Catalogue of Microorganisms (GCM) 10K type strain sequencing project: providing services to taxonomists for standard genome sequencing and annotation.</title>
        <authorList>
            <consortium name="The Broad Institute Genomics Platform"/>
            <consortium name="The Broad Institute Genome Sequencing Center for Infectious Disease"/>
            <person name="Wu L."/>
            <person name="Ma J."/>
        </authorList>
    </citation>
    <scope>NUCLEOTIDE SEQUENCE [LARGE SCALE GENOMIC DNA]</scope>
    <source>
        <strain evidence="4">CCUG 43114</strain>
    </source>
</reference>
<dbReference type="EMBL" id="JBHSLD010000001">
    <property type="protein sequence ID" value="MFC5379422.1"/>
    <property type="molecule type" value="Genomic_DNA"/>
</dbReference>
<evidence type="ECO:0000259" key="2">
    <source>
        <dbReference type="PROSITE" id="PS51740"/>
    </source>
</evidence>
<accession>A0ABW0GHK7</accession>
<dbReference type="GO" id="GO:0003677">
    <property type="term" value="F:DNA binding"/>
    <property type="evidence" value="ECO:0007669"/>
    <property type="project" value="UniProtKB-KW"/>
</dbReference>
<dbReference type="RefSeq" id="WP_340266405.1">
    <property type="nucleotide sequence ID" value="NZ_JBBEOG010000001.1"/>
</dbReference>
<dbReference type="SUPFAM" id="SSF89447">
    <property type="entry name" value="AbrB/MazE/MraZ-like"/>
    <property type="match status" value="1"/>
</dbReference>
<evidence type="ECO:0000313" key="4">
    <source>
        <dbReference type="Proteomes" id="UP001596122"/>
    </source>
</evidence>
<evidence type="ECO:0000313" key="3">
    <source>
        <dbReference type="EMBL" id="MFC5379422.1"/>
    </source>
</evidence>
<dbReference type="SMART" id="SM00966">
    <property type="entry name" value="SpoVT_AbrB"/>
    <property type="match status" value="1"/>
</dbReference>
<comment type="caution">
    <text evidence="3">The sequence shown here is derived from an EMBL/GenBank/DDBJ whole genome shotgun (WGS) entry which is preliminary data.</text>
</comment>
<keyword evidence="4" id="KW-1185">Reference proteome</keyword>
<feature type="domain" description="SpoVT-AbrB" evidence="2">
    <location>
        <begin position="1"/>
        <end position="47"/>
    </location>
</feature>
<gene>
    <name evidence="3" type="ORF">ACFPJ6_01330</name>
</gene>
<dbReference type="Proteomes" id="UP001596122">
    <property type="component" value="Unassembled WGS sequence"/>
</dbReference>
<evidence type="ECO:0000256" key="1">
    <source>
        <dbReference type="PROSITE-ProRule" id="PRU01076"/>
    </source>
</evidence>
<dbReference type="Gene3D" id="2.10.260.10">
    <property type="match status" value="1"/>
</dbReference>
<keyword evidence="1 3" id="KW-0238">DNA-binding</keyword>
<dbReference type="NCBIfam" id="TIGR01439">
    <property type="entry name" value="lp_hng_hel_AbrB"/>
    <property type="match status" value="1"/>
</dbReference>
<organism evidence="3 4">
    <name type="scientific">Aquipuribacter nitratireducens</name>
    <dbReference type="NCBI Taxonomy" id="650104"/>
    <lineage>
        <taxon>Bacteria</taxon>
        <taxon>Bacillati</taxon>
        <taxon>Actinomycetota</taxon>
        <taxon>Actinomycetes</taxon>
        <taxon>Micrococcales</taxon>
        <taxon>Intrasporangiaceae</taxon>
        <taxon>Aquipuribacter</taxon>
    </lineage>
</organism>
<dbReference type="InterPro" id="IPR007159">
    <property type="entry name" value="SpoVT-AbrB_dom"/>
</dbReference>